<dbReference type="InterPro" id="IPR043502">
    <property type="entry name" value="DNA/RNA_pol_sf"/>
</dbReference>
<dbReference type="EC" id="3.1.26.4" evidence="2"/>
<gene>
    <name evidence="4" type="ORF">QTP70_026406</name>
</gene>
<dbReference type="FunFam" id="3.30.70.270:FF:000020">
    <property type="entry name" value="Transposon Tf2-6 polyprotein-like Protein"/>
    <property type="match status" value="1"/>
</dbReference>
<dbReference type="Gene3D" id="3.10.20.370">
    <property type="match status" value="1"/>
</dbReference>
<evidence type="ECO:0000313" key="4">
    <source>
        <dbReference type="EMBL" id="KAK3546434.1"/>
    </source>
</evidence>
<sequence>MCINYQTLNSKTIPDQYTTPHIDDALDCLAGSRWFSILDLRSGYYQIGMVEEDQEKTAFICPLAFYQFKRMPQGVMGAPATFQCLLEKAIGDMNLLQVLVYLDDLIVFGATLEEHKERLLKVLDCLEEVGLKVSLDKCQFCQPKVRYVGHIVSAEGIATDPTKVEAVTKWPQPTDLKSLRSFLGFSGYYHRFIAKYAFVVKPLTDLHKGYPPVRKGKKCAGKDQCYFKESEPFGSRWTDACTKAFRDIIGRLTSAPVLSFADPNKPYVLHTDASFKGLGAVLNQVYTEGLRPVAFASRGLNTAEQQYHIHQLEFLALKWAVVDKFHDYLYGNCTEPDLEPWRNLSQSDVKAICSCVQVSEESDSDVRVADKLGVPVEGIPKLYTFPTHLNLGQLEQLTREDLQKAQQEDCILRVVQEALST</sequence>
<dbReference type="FunFam" id="3.10.20.370:FF:000001">
    <property type="entry name" value="Retrovirus-related Pol polyprotein from transposon 17.6-like protein"/>
    <property type="match status" value="1"/>
</dbReference>
<name>A0AAE0R877_9TELE</name>
<reference evidence="4" key="1">
    <citation type="submission" date="2023-06" db="EMBL/GenBank/DDBJ databases">
        <title>Male Hemibagrus guttatus genome.</title>
        <authorList>
            <person name="Bian C."/>
        </authorList>
    </citation>
    <scope>NUCLEOTIDE SEQUENCE</scope>
    <source>
        <strain evidence="4">Male_cb2023</strain>
        <tissue evidence="4">Muscle</tissue>
    </source>
</reference>
<evidence type="ECO:0000256" key="2">
    <source>
        <dbReference type="ARBA" id="ARBA00012180"/>
    </source>
</evidence>
<dbReference type="SUPFAM" id="SSF56672">
    <property type="entry name" value="DNA/RNA polymerases"/>
    <property type="match status" value="1"/>
</dbReference>
<dbReference type="GO" id="GO:0004523">
    <property type="term" value="F:RNA-DNA hybrid ribonuclease activity"/>
    <property type="evidence" value="ECO:0007669"/>
    <property type="project" value="UniProtKB-EC"/>
</dbReference>
<evidence type="ECO:0000259" key="3">
    <source>
        <dbReference type="PROSITE" id="PS50878"/>
    </source>
</evidence>
<dbReference type="Gene3D" id="3.30.70.270">
    <property type="match status" value="2"/>
</dbReference>
<proteinExistence type="inferred from homology"/>
<evidence type="ECO:0000313" key="5">
    <source>
        <dbReference type="Proteomes" id="UP001274896"/>
    </source>
</evidence>
<evidence type="ECO:0000256" key="1">
    <source>
        <dbReference type="ARBA" id="ARBA00010879"/>
    </source>
</evidence>
<dbReference type="Gene3D" id="3.10.10.10">
    <property type="entry name" value="HIV Type 1 Reverse Transcriptase, subunit A, domain 1"/>
    <property type="match status" value="1"/>
</dbReference>
<dbReference type="PROSITE" id="PS50878">
    <property type="entry name" value="RT_POL"/>
    <property type="match status" value="1"/>
</dbReference>
<organism evidence="4 5">
    <name type="scientific">Hemibagrus guttatus</name>
    <dbReference type="NCBI Taxonomy" id="175788"/>
    <lineage>
        <taxon>Eukaryota</taxon>
        <taxon>Metazoa</taxon>
        <taxon>Chordata</taxon>
        <taxon>Craniata</taxon>
        <taxon>Vertebrata</taxon>
        <taxon>Euteleostomi</taxon>
        <taxon>Actinopterygii</taxon>
        <taxon>Neopterygii</taxon>
        <taxon>Teleostei</taxon>
        <taxon>Ostariophysi</taxon>
        <taxon>Siluriformes</taxon>
        <taxon>Bagridae</taxon>
        <taxon>Hemibagrus</taxon>
    </lineage>
</organism>
<dbReference type="EMBL" id="JAUCMX010000005">
    <property type="protein sequence ID" value="KAK3546434.1"/>
    <property type="molecule type" value="Genomic_DNA"/>
</dbReference>
<keyword evidence="5" id="KW-1185">Reference proteome</keyword>
<dbReference type="InterPro" id="IPR043128">
    <property type="entry name" value="Rev_trsase/Diguanyl_cyclase"/>
</dbReference>
<feature type="non-terminal residue" evidence="4">
    <location>
        <position position="421"/>
    </location>
</feature>
<dbReference type="PANTHER" id="PTHR33064:SF37">
    <property type="entry name" value="RIBONUCLEASE H"/>
    <property type="match status" value="1"/>
</dbReference>
<accession>A0AAE0R877</accession>
<dbReference type="InterPro" id="IPR041577">
    <property type="entry name" value="RT_RNaseH_2"/>
</dbReference>
<dbReference type="Pfam" id="PF17919">
    <property type="entry name" value="RT_RNaseH_2"/>
    <property type="match status" value="1"/>
</dbReference>
<comment type="caution">
    <text evidence="4">The sequence shown here is derived from an EMBL/GenBank/DDBJ whole genome shotgun (WGS) entry which is preliminary data.</text>
</comment>
<dbReference type="PANTHER" id="PTHR33064">
    <property type="entry name" value="POL PROTEIN"/>
    <property type="match status" value="1"/>
</dbReference>
<feature type="domain" description="Reverse transcriptase" evidence="3">
    <location>
        <begin position="1"/>
        <end position="152"/>
    </location>
</feature>
<dbReference type="Proteomes" id="UP001274896">
    <property type="component" value="Unassembled WGS sequence"/>
</dbReference>
<dbReference type="Pfam" id="PF00078">
    <property type="entry name" value="RVT_1"/>
    <property type="match status" value="1"/>
</dbReference>
<dbReference type="InterPro" id="IPR051320">
    <property type="entry name" value="Viral_Replic_Matur_Polypro"/>
</dbReference>
<dbReference type="AlphaFoldDB" id="A0AAE0R877"/>
<comment type="similarity">
    <text evidence="1">Belongs to the beta type-B retroviral polymerase family. HERV class-II K(HML-2) pol subfamily.</text>
</comment>
<dbReference type="InterPro" id="IPR000477">
    <property type="entry name" value="RT_dom"/>
</dbReference>
<dbReference type="CDD" id="cd01647">
    <property type="entry name" value="RT_LTR"/>
    <property type="match status" value="1"/>
</dbReference>
<protein>
    <recommendedName>
        <fullName evidence="2">ribonuclease H</fullName>
        <ecNumber evidence="2">3.1.26.4</ecNumber>
    </recommendedName>
</protein>